<feature type="active site" evidence="1">
    <location>
        <position position="369"/>
    </location>
</feature>
<feature type="active site" evidence="1">
    <location>
        <position position="184"/>
    </location>
</feature>
<evidence type="ECO:0000259" key="4">
    <source>
        <dbReference type="PROSITE" id="PS50203"/>
    </source>
</evidence>
<feature type="region of interest" description="Disordered" evidence="3">
    <location>
        <begin position="680"/>
        <end position="799"/>
    </location>
</feature>
<protein>
    <recommendedName>
        <fullName evidence="4">Calpain catalytic domain-containing protein</fullName>
    </recommendedName>
</protein>
<evidence type="ECO:0000256" key="2">
    <source>
        <dbReference type="PROSITE-ProRule" id="PRU00239"/>
    </source>
</evidence>
<comment type="caution">
    <text evidence="2">Lacks conserved residue(s) required for the propagation of feature annotation.</text>
</comment>
<sequence>MNGHSSSEESDDSGRPQVQPAVTITRNNEREKKKRKLPPQASIDLTWDRFSRYPSGNPLAVLPSGCVSPSTAYQGQSNELLSAAYKRTADECRRTAQKRVERCKRDGMRYEDSEWDLDRDLKQKKGHCLNGLCSQLFKLDKDTLLSSSPSTPKSVKRVHEIFENPTFMKNVNGGDVKQGTLDDCWLMGALTALGNVQDELKRICVAYDTEVGIYGFVFYRDGEWIQTIIDDKLYLKSPDWNSRNIQRHLLEQISYEETEDLHRRTYQTGSKALFFAQCRDQNETWVPLMEKAYAKAHGDYASLSRGWMSEGLEDLSGNVSTGLQVPSILNMDDFWDKEISRVNNEFLFGASTGYLEHGYRQRDGISERHSYVVMDVRKLDSGERLVKLRDPRGKLGEGTWKGPWGDGSKEWTAQAFGELGHTFGIDSVFWMPYEEFIKKFTHLDRMLRFRDPEWRCCQRWTAVNVPWKAEYHKKFQFKLTQNSPLCLILSQLDRRYYVGLGGQYTFHLHFRLHNEDSLDAEDCVASSRGHYLMHRSVSAELPELPAGSYVVYLKVTGERNLKAWPVECVVRHECRSRVENKKFAQVGYSHDLAHSKARSYVDERNRLCQGKPSRCGQKRHRLGRELHSTRRLASKKQKEKKRGRGAWEAEEDRLDEDFNANVKTERAEKKMKLTETQAKVAEAAEEAGGESDGEAVNGAEPKPGDDKGDWDSTEKDPGDSENAKAETTGKVPISPGSPRLAPKTVESVDVVAKNKQEVRPIDGGTPDLDEEREPLPDRARPTYNSADESSDSPVESWDDIHNQAAVQDNYDTEEEGMPDPWSAICVVGIRVYSKDSDLQLHTVMEGDEF</sequence>
<feature type="compositionally biased region" description="Basic and acidic residues" evidence="3">
    <location>
        <begin position="702"/>
        <end position="724"/>
    </location>
</feature>
<dbReference type="Gene3D" id="3.90.70.10">
    <property type="entry name" value="Cysteine proteinases"/>
    <property type="match status" value="1"/>
</dbReference>
<evidence type="ECO:0000313" key="6">
    <source>
        <dbReference type="Proteomes" id="UP000277212"/>
    </source>
</evidence>
<dbReference type="GO" id="GO:0004198">
    <property type="term" value="F:calcium-dependent cysteine-type endopeptidase activity"/>
    <property type="evidence" value="ECO:0007669"/>
    <property type="project" value="InterPro"/>
</dbReference>
<evidence type="ECO:0000256" key="1">
    <source>
        <dbReference type="PIRSR" id="PIRSR622684-1"/>
    </source>
</evidence>
<dbReference type="AlphaFoldDB" id="A0A3M2RE41"/>
<dbReference type="SUPFAM" id="SSF54001">
    <property type="entry name" value="Cysteine proteinases"/>
    <property type="match status" value="1"/>
</dbReference>
<dbReference type="PROSITE" id="PS50203">
    <property type="entry name" value="CALPAIN_CAT"/>
    <property type="match status" value="1"/>
</dbReference>
<dbReference type="PRINTS" id="PR00704">
    <property type="entry name" value="CALPAIN"/>
</dbReference>
<dbReference type="SMART" id="SM00230">
    <property type="entry name" value="CysPc"/>
    <property type="match status" value="1"/>
</dbReference>
<reference evidence="5 6" key="1">
    <citation type="submission" date="2017-06" db="EMBL/GenBank/DDBJ databases">
        <title>Comparative genomic analysis of Ambrosia Fusariam Clade fungi.</title>
        <authorList>
            <person name="Stajich J.E."/>
            <person name="Carrillo J."/>
            <person name="Kijimoto T."/>
            <person name="Eskalen A."/>
            <person name="O'Donnell K."/>
            <person name="Kasson M."/>
        </authorList>
    </citation>
    <scope>NUCLEOTIDE SEQUENCE [LARGE SCALE GENOMIC DNA]</scope>
    <source>
        <strain evidence="5">UCR3666</strain>
    </source>
</reference>
<dbReference type="InterPro" id="IPR001300">
    <property type="entry name" value="Peptidase_C2_calpain_cat"/>
</dbReference>
<feature type="region of interest" description="Disordered" evidence="3">
    <location>
        <begin position="611"/>
        <end position="649"/>
    </location>
</feature>
<gene>
    <name evidence="5" type="ORF">CDV36_014894</name>
</gene>
<organism evidence="5 6">
    <name type="scientific">Fusarium kuroshium</name>
    <dbReference type="NCBI Taxonomy" id="2010991"/>
    <lineage>
        <taxon>Eukaryota</taxon>
        <taxon>Fungi</taxon>
        <taxon>Dikarya</taxon>
        <taxon>Ascomycota</taxon>
        <taxon>Pezizomycotina</taxon>
        <taxon>Sordariomycetes</taxon>
        <taxon>Hypocreomycetidae</taxon>
        <taxon>Hypocreales</taxon>
        <taxon>Nectriaceae</taxon>
        <taxon>Fusarium</taxon>
        <taxon>Fusarium solani species complex</taxon>
    </lineage>
</organism>
<proteinExistence type="predicted"/>
<name>A0A3M2RE41_9HYPO</name>
<dbReference type="PANTHER" id="PTHR10183">
    <property type="entry name" value="CALPAIN"/>
    <property type="match status" value="1"/>
</dbReference>
<evidence type="ECO:0000313" key="5">
    <source>
        <dbReference type="EMBL" id="RMJ03580.1"/>
    </source>
</evidence>
<evidence type="ECO:0000256" key="3">
    <source>
        <dbReference type="SAM" id="MobiDB-lite"/>
    </source>
</evidence>
<feature type="compositionally biased region" description="Acidic residues" evidence="3">
    <location>
        <begin position="683"/>
        <end position="693"/>
    </location>
</feature>
<feature type="compositionally biased region" description="Polar residues" evidence="3">
    <location>
        <begin position="782"/>
        <end position="793"/>
    </location>
</feature>
<dbReference type="PANTHER" id="PTHR10183:SF397">
    <property type="entry name" value="CALPAIN CATALYTIC DOMAIN-CONTAINING PROTEIN"/>
    <property type="match status" value="1"/>
</dbReference>
<dbReference type="Proteomes" id="UP000277212">
    <property type="component" value="Unassembled WGS sequence"/>
</dbReference>
<dbReference type="InterPro" id="IPR038765">
    <property type="entry name" value="Papain-like_cys_pep_sf"/>
</dbReference>
<feature type="region of interest" description="Disordered" evidence="3">
    <location>
        <begin position="1"/>
        <end position="39"/>
    </location>
</feature>
<feature type="domain" description="Calpain catalytic" evidence="4">
    <location>
        <begin position="156"/>
        <end position="444"/>
    </location>
</feature>
<accession>A0A3M2RE41</accession>
<keyword evidence="6" id="KW-1185">Reference proteome</keyword>
<dbReference type="GO" id="GO:0006508">
    <property type="term" value="P:proteolysis"/>
    <property type="evidence" value="ECO:0007669"/>
    <property type="project" value="InterPro"/>
</dbReference>
<dbReference type="Pfam" id="PF00648">
    <property type="entry name" value="Peptidase_C2"/>
    <property type="match status" value="2"/>
</dbReference>
<dbReference type="OrthoDB" id="424753at2759"/>
<feature type="compositionally biased region" description="Basic residues" evidence="3">
    <location>
        <begin position="629"/>
        <end position="644"/>
    </location>
</feature>
<dbReference type="STRING" id="2010991.A0A3M2RE41"/>
<dbReference type="EMBL" id="NKUJ01000503">
    <property type="protein sequence ID" value="RMJ03580.1"/>
    <property type="molecule type" value="Genomic_DNA"/>
</dbReference>
<comment type="caution">
    <text evidence="5">The sequence shown here is derived from an EMBL/GenBank/DDBJ whole genome shotgun (WGS) entry which is preliminary data.</text>
</comment>
<dbReference type="InterPro" id="IPR022684">
    <property type="entry name" value="Calpain_cysteine_protease"/>
</dbReference>